<dbReference type="PANTHER" id="PTHR37984:SF5">
    <property type="entry name" value="PROTEIN NYNRIN-LIKE"/>
    <property type="match status" value="1"/>
</dbReference>
<dbReference type="AlphaFoldDB" id="A0A6J8CA90"/>
<feature type="region of interest" description="Disordered" evidence="1">
    <location>
        <begin position="546"/>
        <end position="567"/>
    </location>
</feature>
<protein>
    <recommendedName>
        <fullName evidence="2">Integrase zinc-binding domain-containing protein</fullName>
    </recommendedName>
</protein>
<keyword evidence="4" id="KW-1185">Reference proteome</keyword>
<dbReference type="PANTHER" id="PTHR37984">
    <property type="entry name" value="PROTEIN CBG26694"/>
    <property type="match status" value="1"/>
</dbReference>
<feature type="domain" description="Integrase zinc-binding" evidence="2">
    <location>
        <begin position="324"/>
        <end position="378"/>
    </location>
</feature>
<evidence type="ECO:0000313" key="3">
    <source>
        <dbReference type="EMBL" id="CAC5392522.1"/>
    </source>
</evidence>
<evidence type="ECO:0000259" key="2">
    <source>
        <dbReference type="Pfam" id="PF17921"/>
    </source>
</evidence>
<proteinExistence type="predicted"/>
<dbReference type="Pfam" id="PF17921">
    <property type="entry name" value="Integrase_H2C2"/>
    <property type="match status" value="1"/>
</dbReference>
<dbReference type="EMBL" id="CACVKT020004986">
    <property type="protein sequence ID" value="CAC5392522.1"/>
    <property type="molecule type" value="Genomic_DNA"/>
</dbReference>
<dbReference type="InterPro" id="IPR043128">
    <property type="entry name" value="Rev_trsase/Diguanyl_cyclase"/>
</dbReference>
<evidence type="ECO:0000313" key="4">
    <source>
        <dbReference type="Proteomes" id="UP000507470"/>
    </source>
</evidence>
<organism evidence="3 4">
    <name type="scientific">Mytilus coruscus</name>
    <name type="common">Sea mussel</name>
    <dbReference type="NCBI Taxonomy" id="42192"/>
    <lineage>
        <taxon>Eukaryota</taxon>
        <taxon>Metazoa</taxon>
        <taxon>Spiralia</taxon>
        <taxon>Lophotrochozoa</taxon>
        <taxon>Mollusca</taxon>
        <taxon>Bivalvia</taxon>
        <taxon>Autobranchia</taxon>
        <taxon>Pteriomorphia</taxon>
        <taxon>Mytilida</taxon>
        <taxon>Mytiloidea</taxon>
        <taxon>Mytilidae</taxon>
        <taxon>Mytilinae</taxon>
        <taxon>Mytilus</taxon>
    </lineage>
</organism>
<gene>
    <name evidence="3" type="ORF">MCOR_27446</name>
</gene>
<accession>A0A6J8CA90</accession>
<dbReference type="Gene3D" id="3.30.70.270">
    <property type="match status" value="1"/>
</dbReference>
<dbReference type="OrthoDB" id="10066870at2759"/>
<reference evidence="3 4" key="1">
    <citation type="submission" date="2020-06" db="EMBL/GenBank/DDBJ databases">
        <authorList>
            <person name="Li R."/>
            <person name="Bekaert M."/>
        </authorList>
    </citation>
    <scope>NUCLEOTIDE SEQUENCE [LARGE SCALE GENOMIC DNA]</scope>
    <source>
        <strain evidence="4">wild</strain>
    </source>
</reference>
<dbReference type="Gene3D" id="1.10.340.70">
    <property type="match status" value="1"/>
</dbReference>
<dbReference type="InterPro" id="IPR043502">
    <property type="entry name" value="DNA/RNA_pol_sf"/>
</dbReference>
<dbReference type="SUPFAM" id="SSF56672">
    <property type="entry name" value="DNA/RNA polymerases"/>
    <property type="match status" value="1"/>
</dbReference>
<name>A0A6J8CA90_MYTCO</name>
<dbReference type="Proteomes" id="UP000507470">
    <property type="component" value="Unassembled WGS sequence"/>
</dbReference>
<sequence length="669" mass="75705">MPSDECSSGVVPPHLEKLYKEAANGRTNEEPNAIVYLLNTFPSAFSKSDTDLGLTHLTEHVIDTGNAKPVRQPPRKVPLAFINDEKNVVTQMLDQGIIQRSNSPWASPLQLVIKKSGKVRPCVDYRRVNASTIPDAYPLARIQDCLDTVSGATLLSTFDLTSPKHSNADAMSRICNPRDCDCPETDNLEYLKCGPCKKCKKRAIDMQSSISNQLDITDTQTEKICAVKTRQQTKDEHVWTLWEGGEYSNKDLQTFQENDPDLSPVLEWVKTNTRPSSTEMEKFSAQTRHYWHLWGSIELIDGVLYKTFIKRDGWKIICNYWSQQTLRKKCLKIYSVLSGHFGRKKTKGKLSRNYFWFEMKEDVNLWISRCNLCGANKPPPKHAKAPLGNMLVGEPLDRLATDLIGPFPVTPRGMKYILTVSDYFIKWMSHYMDLASKRGLAYRCMKCLPPSSYIGEKGRVEAHIWKRHIPLNESPFFCSLCLFRATREGEIRRHVMTFPSHLLQKNKLMASNKFVGDEYYLKKSSNPYHFTPLDLVPMTHQQSHDFWSTKRRRVEQPKGQQSGSVSLSPVHLVPLPVAPAQTLDPLLSSSKLSNYSWVNSSTASHTATSAAPIGTSSSMIPQMTISPESLSQYLPVDLTDFSTGPYSPELSSPARVIVERDAQEDVEYV</sequence>
<evidence type="ECO:0000256" key="1">
    <source>
        <dbReference type="SAM" id="MobiDB-lite"/>
    </source>
</evidence>
<dbReference type="InterPro" id="IPR050951">
    <property type="entry name" value="Retrovirus_Pol_polyprotein"/>
</dbReference>
<dbReference type="InterPro" id="IPR041588">
    <property type="entry name" value="Integrase_H2C2"/>
</dbReference>
<dbReference type="Gene3D" id="3.10.10.10">
    <property type="entry name" value="HIV Type 1 Reverse Transcriptase, subunit A, domain 1"/>
    <property type="match status" value="1"/>
</dbReference>